<comment type="caution">
    <text evidence="2">The sequence shown here is derived from an EMBL/GenBank/DDBJ whole genome shotgun (WGS) entry which is preliminary data.</text>
</comment>
<dbReference type="PROSITE" id="PS51257">
    <property type="entry name" value="PROKAR_LIPOPROTEIN"/>
    <property type="match status" value="1"/>
</dbReference>
<feature type="region of interest" description="Disordered" evidence="1">
    <location>
        <begin position="178"/>
        <end position="209"/>
    </location>
</feature>
<name>A0ABW0YIJ7_9BACI</name>
<dbReference type="Proteomes" id="UP001596142">
    <property type="component" value="Unassembled WGS sequence"/>
</dbReference>
<protein>
    <submittedName>
        <fullName evidence="2">YhcN/YlaJ family sporulation lipoprotein</fullName>
    </submittedName>
</protein>
<keyword evidence="2" id="KW-0449">Lipoprotein</keyword>
<reference evidence="3" key="1">
    <citation type="journal article" date="2019" name="Int. J. Syst. Evol. Microbiol.">
        <title>The Global Catalogue of Microorganisms (GCM) 10K type strain sequencing project: providing services to taxonomists for standard genome sequencing and annotation.</title>
        <authorList>
            <consortium name="The Broad Institute Genomics Platform"/>
            <consortium name="The Broad Institute Genome Sequencing Center for Infectious Disease"/>
            <person name="Wu L."/>
            <person name="Ma J."/>
        </authorList>
    </citation>
    <scope>NUCLEOTIDE SEQUENCE [LARGE SCALE GENOMIC DNA]</scope>
    <source>
        <strain evidence="3">CECT 7184</strain>
    </source>
</reference>
<accession>A0ABW0YIJ7</accession>
<keyword evidence="3" id="KW-1185">Reference proteome</keyword>
<gene>
    <name evidence="2" type="ORF">ACFPU1_00165</name>
</gene>
<organism evidence="2 3">
    <name type="scientific">Thalassorhabdus alkalitolerans</name>
    <dbReference type="NCBI Taxonomy" id="2282697"/>
    <lineage>
        <taxon>Bacteria</taxon>
        <taxon>Bacillati</taxon>
        <taxon>Bacillota</taxon>
        <taxon>Bacilli</taxon>
        <taxon>Bacillales</taxon>
        <taxon>Bacillaceae</taxon>
        <taxon>Thalassorhabdus</taxon>
    </lineage>
</organism>
<evidence type="ECO:0000313" key="2">
    <source>
        <dbReference type="EMBL" id="MFC5711185.1"/>
    </source>
</evidence>
<evidence type="ECO:0000313" key="3">
    <source>
        <dbReference type="Proteomes" id="UP001596142"/>
    </source>
</evidence>
<dbReference type="EMBL" id="JBHSOZ010000002">
    <property type="protein sequence ID" value="MFC5711185.1"/>
    <property type="molecule type" value="Genomic_DNA"/>
</dbReference>
<dbReference type="Pfam" id="PF09580">
    <property type="entry name" value="Spore_YhcN_YlaJ"/>
    <property type="match status" value="1"/>
</dbReference>
<proteinExistence type="predicted"/>
<evidence type="ECO:0000256" key="1">
    <source>
        <dbReference type="SAM" id="MobiDB-lite"/>
    </source>
</evidence>
<dbReference type="RefSeq" id="WP_385937082.1">
    <property type="nucleotide sequence ID" value="NZ_JBHSOZ010000002.1"/>
</dbReference>
<dbReference type="InterPro" id="IPR019076">
    <property type="entry name" value="Spore_lipoprot_YhcN/YlaJ-like"/>
</dbReference>
<sequence>MKKGVLTAAVLSGCLMLGGCGQMFGEEAQPNPLQVHEPENHLNYVTDETQGDPQHFGMVRHKKNEEALEHTPKTTDYINRQQSAEGISQMLVKTTPVEEACVLVTNHHVLVAYDTERDDRDVVAQQTKMVAEAMVPYYYEVYITDNPAMMEDIERFQTVGPQTRDIQKVLSQTIEDMVESTEQPPSTKYLDNRFDAEEDGELARTAPIQ</sequence>